<dbReference type="WBParaSite" id="Hba_17810">
    <property type="protein sequence ID" value="Hba_17810"/>
    <property type="gene ID" value="Hba_17810"/>
</dbReference>
<protein>
    <submittedName>
        <fullName evidence="3">SEFIR domain-containing protein</fullName>
    </submittedName>
</protein>
<dbReference type="Proteomes" id="UP000095283">
    <property type="component" value="Unplaced"/>
</dbReference>
<organism evidence="2 3">
    <name type="scientific">Heterorhabditis bacteriophora</name>
    <name type="common">Entomopathogenic nematode worm</name>
    <dbReference type="NCBI Taxonomy" id="37862"/>
    <lineage>
        <taxon>Eukaryota</taxon>
        <taxon>Metazoa</taxon>
        <taxon>Ecdysozoa</taxon>
        <taxon>Nematoda</taxon>
        <taxon>Chromadorea</taxon>
        <taxon>Rhabditida</taxon>
        <taxon>Rhabditina</taxon>
        <taxon>Rhabditomorpha</taxon>
        <taxon>Strongyloidea</taxon>
        <taxon>Heterorhabditidae</taxon>
        <taxon>Heterorhabditis</taxon>
    </lineage>
</organism>
<evidence type="ECO:0000313" key="3">
    <source>
        <dbReference type="WBParaSite" id="Hba_17810"/>
    </source>
</evidence>
<reference evidence="3" key="1">
    <citation type="submission" date="2016-11" db="UniProtKB">
        <authorList>
            <consortium name="WormBaseParasite"/>
        </authorList>
    </citation>
    <scope>IDENTIFICATION</scope>
</reference>
<sequence>MVRLDQSTSALLFVSHPLGGSLHEITVPLHALSVMDSESPRSDSDDLRAVHHRTLFVCGFVTKRWHNSSLQSIIQDLIPHYYIACNADKWSEDSPTRTLLANADVVLFFVNEFTLGDKNCLLNLQYAWHLMVPIIMLRPPRTKLVICKRDHSREDIVVVGNGSIIRSPITRWALLENSAVNNVDYGLLQDVLYEGYKLSVVYDRLDHKKSMIKIMDRLDKVLKPTGLSQTPSEKLAFHLSPSNGSNLTVRTYDSGKITSGKVDKSSASINTEFRLSKSTGNLNAIQSKGKTTSYHPSKKETVIEEQKRRGPIRIPPIRDCEGDSNSPISETLASGRTNSQEHTLRMHSTASRTSSLERRMRFEKYQILKNVNNRELSCVFQIAPKINGGMSIDYEQDDSPISSPAPYIEDI</sequence>
<feature type="region of interest" description="Disordered" evidence="1">
    <location>
        <begin position="287"/>
        <end position="307"/>
    </location>
</feature>
<accession>A0A1I7XJX9</accession>
<dbReference type="AlphaFoldDB" id="A0A1I7XJX9"/>
<feature type="compositionally biased region" description="Basic and acidic residues" evidence="1">
    <location>
        <begin position="297"/>
        <end position="307"/>
    </location>
</feature>
<evidence type="ECO:0000313" key="2">
    <source>
        <dbReference type="Proteomes" id="UP000095283"/>
    </source>
</evidence>
<evidence type="ECO:0000256" key="1">
    <source>
        <dbReference type="SAM" id="MobiDB-lite"/>
    </source>
</evidence>
<name>A0A1I7XJX9_HETBA</name>
<keyword evidence="2" id="KW-1185">Reference proteome</keyword>
<proteinExistence type="predicted"/>